<dbReference type="RefSeq" id="WP_306885236.1">
    <property type="nucleotide sequence ID" value="NZ_JAUSUL010000002.1"/>
</dbReference>
<comment type="caution">
    <text evidence="2">The sequence shown here is derived from an EMBL/GenBank/DDBJ whole genome shotgun (WGS) entry which is preliminary data.</text>
</comment>
<dbReference type="SUPFAM" id="SSF54665">
    <property type="entry name" value="CO dehydrogenase molybdoprotein N-domain-like"/>
    <property type="match status" value="1"/>
</dbReference>
<dbReference type="InterPro" id="IPR000674">
    <property type="entry name" value="Ald_Oxase/Xan_DH_a/b"/>
</dbReference>
<dbReference type="InterPro" id="IPR016208">
    <property type="entry name" value="Ald_Oxase/xanthine_DH-like"/>
</dbReference>
<name>A0AAE4ASS4_9HYPH</name>
<organism evidence="2 3">
    <name type="scientific">Amorphus orientalis</name>
    <dbReference type="NCBI Taxonomy" id="649198"/>
    <lineage>
        <taxon>Bacteria</taxon>
        <taxon>Pseudomonadati</taxon>
        <taxon>Pseudomonadota</taxon>
        <taxon>Alphaproteobacteria</taxon>
        <taxon>Hyphomicrobiales</taxon>
        <taxon>Amorphaceae</taxon>
        <taxon>Amorphus</taxon>
    </lineage>
</organism>
<reference evidence="2" key="1">
    <citation type="submission" date="2023-07" db="EMBL/GenBank/DDBJ databases">
        <title>Genomic Encyclopedia of Type Strains, Phase IV (KMG-IV): sequencing the most valuable type-strain genomes for metagenomic binning, comparative biology and taxonomic classification.</title>
        <authorList>
            <person name="Goeker M."/>
        </authorList>
    </citation>
    <scope>NUCLEOTIDE SEQUENCE</scope>
    <source>
        <strain evidence="2">DSM 21202</strain>
    </source>
</reference>
<evidence type="ECO:0000313" key="2">
    <source>
        <dbReference type="EMBL" id="MDQ0315402.1"/>
    </source>
</evidence>
<dbReference type="InterPro" id="IPR037165">
    <property type="entry name" value="AldOxase/xan_DH_Mopterin-bd_sf"/>
</dbReference>
<dbReference type="SMART" id="SM01008">
    <property type="entry name" value="Ald_Xan_dh_C"/>
    <property type="match status" value="1"/>
</dbReference>
<dbReference type="InterPro" id="IPR008274">
    <property type="entry name" value="AldOxase/xan_DH_MoCoBD1"/>
</dbReference>
<dbReference type="Pfam" id="PF01315">
    <property type="entry name" value="Ald_Xan_dh_C"/>
    <property type="match status" value="1"/>
</dbReference>
<dbReference type="Pfam" id="PF02738">
    <property type="entry name" value="MoCoBD_1"/>
    <property type="match status" value="1"/>
</dbReference>
<evidence type="ECO:0000259" key="1">
    <source>
        <dbReference type="SMART" id="SM01008"/>
    </source>
</evidence>
<dbReference type="Pfam" id="PF20256">
    <property type="entry name" value="MoCoBD_2"/>
    <property type="match status" value="1"/>
</dbReference>
<dbReference type="InterPro" id="IPR036856">
    <property type="entry name" value="Ald_Oxase/Xan_DH_a/b_sf"/>
</dbReference>
<dbReference type="Proteomes" id="UP001229244">
    <property type="component" value="Unassembled WGS sequence"/>
</dbReference>
<proteinExistence type="predicted"/>
<evidence type="ECO:0000313" key="3">
    <source>
        <dbReference type="Proteomes" id="UP001229244"/>
    </source>
</evidence>
<dbReference type="PANTHER" id="PTHR11908">
    <property type="entry name" value="XANTHINE DEHYDROGENASE"/>
    <property type="match status" value="1"/>
</dbReference>
<accession>A0AAE4ASS4</accession>
<feature type="domain" description="Aldehyde oxidase/xanthine dehydrogenase a/b hammerhead" evidence="1">
    <location>
        <begin position="37"/>
        <end position="142"/>
    </location>
</feature>
<dbReference type="EC" id="1.17.1.4" evidence="2"/>
<protein>
    <submittedName>
        <fullName evidence="2">Xanthine dehydrogenase YagR molybdenum-binding subunit</fullName>
        <ecNumber evidence="2">1.17.1.4</ecNumber>
    </submittedName>
</protein>
<keyword evidence="2" id="KW-0560">Oxidoreductase</keyword>
<sequence>MNTLVMDDAVEETRLDRQGEHIVGKPLDRYEGPLKVSGTAPYAYEHLAGEEVAYGFVVTSSISKGRIVSVDASRAEAEPGVLAVISDDRIPRTSAQPMSGGAQVVDGRVQHYGQPVALVVASSFEAARHAARLVDVEYEAEQGRYVLSEEMENAVKSEGGVMPADTERGKFEEAFAAAEIQIDETYTTPSHHAAAMEPHATVAKWDGDKLTIWSSGQLLETNLKQIANGVGIDPENVHLMSPYIGGGFGSKLGIGPDAIMAALGAKAVGRPVKLALTRPNVFQATSRRSETIQRIRIGATADGRITALGHETWAANAPDNTFFEPAGVSTVFLYAGENRCIRHRLAELDTLITSAVRAPGEAVGMLALENAMDELAERLDLDPIELRRRNEPDVSPQGDKPFSTRMLLDCYEEGARRFGWEDRPSKPASRRDGEWLIGYGMAAASRANQIVKSSAEVAIEPDGRVTVRSSMTDIGTGSYTILQQIAADMLGVDPSDVTVELGDTRFPAGAGSGGSFGANSSGGSVYVACEELIEDLAEKLGVDPGSVTMSEGHVIADNRRQPLTEVLGGERLVSVGTIEPGDTGSDYEQASYGAHFCEVAVNSVTGESRVRRLLTVAAAGRILNEKTARSQCFGGQIWGIGSALTEELVIDPRTGLIVNHDLAEYHVPVNADVPQLEVVFLPERDPHSSPLQGKGVGELALAGVGAAVTNAIHNATGVRVRDYPATLDKVLPGLPDAA</sequence>
<dbReference type="Gene3D" id="3.30.365.10">
    <property type="entry name" value="Aldehyde oxidase/xanthine dehydrogenase, molybdopterin binding domain"/>
    <property type="match status" value="4"/>
</dbReference>
<dbReference type="GO" id="GO:0004854">
    <property type="term" value="F:xanthine dehydrogenase activity"/>
    <property type="evidence" value="ECO:0007669"/>
    <property type="project" value="UniProtKB-EC"/>
</dbReference>
<dbReference type="InterPro" id="IPR046867">
    <property type="entry name" value="AldOxase/xan_DH_MoCoBD2"/>
</dbReference>
<keyword evidence="3" id="KW-1185">Reference proteome</keyword>
<dbReference type="PANTHER" id="PTHR11908:SF123">
    <property type="entry name" value="ALDEHYDE OXIDOREDUCTASE MOLYBDENUM-BINDING SUBUNIT PAOC"/>
    <property type="match status" value="1"/>
</dbReference>
<gene>
    <name evidence="2" type="ORF">J2S73_001859</name>
</gene>
<dbReference type="EMBL" id="JAUSUL010000002">
    <property type="protein sequence ID" value="MDQ0315402.1"/>
    <property type="molecule type" value="Genomic_DNA"/>
</dbReference>
<dbReference type="AlphaFoldDB" id="A0AAE4ASS4"/>
<dbReference type="SUPFAM" id="SSF56003">
    <property type="entry name" value="Molybdenum cofactor-binding domain"/>
    <property type="match status" value="1"/>
</dbReference>
<dbReference type="Gene3D" id="3.90.1170.50">
    <property type="entry name" value="Aldehyde oxidase/xanthine dehydrogenase, a/b hammerhead"/>
    <property type="match status" value="1"/>
</dbReference>
<dbReference type="GO" id="GO:0005506">
    <property type="term" value="F:iron ion binding"/>
    <property type="evidence" value="ECO:0007669"/>
    <property type="project" value="InterPro"/>
</dbReference>